<dbReference type="Proteomes" id="UP001597525">
    <property type="component" value="Unassembled WGS sequence"/>
</dbReference>
<protein>
    <submittedName>
        <fullName evidence="1">Uncharacterized protein</fullName>
    </submittedName>
</protein>
<gene>
    <name evidence="1" type="ORF">ACFS7Y_06530</name>
</gene>
<accession>A0ABW6BF15</accession>
<organism evidence="1 2">
    <name type="scientific">Sphingobacterium bambusae</name>
    <dbReference type="NCBI Taxonomy" id="662858"/>
    <lineage>
        <taxon>Bacteria</taxon>
        <taxon>Pseudomonadati</taxon>
        <taxon>Bacteroidota</taxon>
        <taxon>Sphingobacteriia</taxon>
        <taxon>Sphingobacteriales</taxon>
        <taxon>Sphingobacteriaceae</taxon>
        <taxon>Sphingobacterium</taxon>
    </lineage>
</organism>
<name>A0ABW6BF15_9SPHI</name>
<reference evidence="2" key="1">
    <citation type="journal article" date="2019" name="Int. J. Syst. Evol. Microbiol.">
        <title>The Global Catalogue of Microorganisms (GCM) 10K type strain sequencing project: providing services to taxonomists for standard genome sequencing and annotation.</title>
        <authorList>
            <consortium name="The Broad Institute Genomics Platform"/>
            <consortium name="The Broad Institute Genome Sequencing Center for Infectious Disease"/>
            <person name="Wu L."/>
            <person name="Ma J."/>
        </authorList>
    </citation>
    <scope>NUCLEOTIDE SEQUENCE [LARGE SCALE GENOMIC DNA]</scope>
    <source>
        <strain evidence="2">KCTC 22814</strain>
    </source>
</reference>
<evidence type="ECO:0000313" key="1">
    <source>
        <dbReference type="EMBL" id="MFD2967033.1"/>
    </source>
</evidence>
<keyword evidence="2" id="KW-1185">Reference proteome</keyword>
<evidence type="ECO:0000313" key="2">
    <source>
        <dbReference type="Proteomes" id="UP001597525"/>
    </source>
</evidence>
<proteinExistence type="predicted"/>
<dbReference type="EMBL" id="JBHUPB010000004">
    <property type="protein sequence ID" value="MFD2967033.1"/>
    <property type="molecule type" value="Genomic_DNA"/>
</dbReference>
<comment type="caution">
    <text evidence="1">The sequence shown here is derived from an EMBL/GenBank/DDBJ whole genome shotgun (WGS) entry which is preliminary data.</text>
</comment>
<sequence>MVSTVASAQNLLEYRKMLNSGFGSIRGIHNHHPSDVLRKTGMDMHDVASIPRVKDSLLKIEYLEVSFKT</sequence>